<dbReference type="Proteomes" id="UP000509704">
    <property type="component" value="Chromosome 3"/>
</dbReference>
<dbReference type="GeneID" id="59235774"/>
<evidence type="ECO:0000313" key="2">
    <source>
        <dbReference type="Proteomes" id="UP000509704"/>
    </source>
</evidence>
<organism evidence="1 2">
    <name type="scientific">Zygotorulaspora mrakii</name>
    <name type="common">Zygosaccharomyces mrakii</name>
    <dbReference type="NCBI Taxonomy" id="42260"/>
    <lineage>
        <taxon>Eukaryota</taxon>
        <taxon>Fungi</taxon>
        <taxon>Dikarya</taxon>
        <taxon>Ascomycota</taxon>
        <taxon>Saccharomycotina</taxon>
        <taxon>Saccharomycetes</taxon>
        <taxon>Saccharomycetales</taxon>
        <taxon>Saccharomycetaceae</taxon>
        <taxon>Zygotorulaspora</taxon>
    </lineage>
</organism>
<accession>A0A7H9B0Y1</accession>
<protein>
    <recommendedName>
        <fullName evidence="3">Transcription factor CBF/NF-Y/archaeal histone domain-containing protein</fullName>
    </recommendedName>
</protein>
<dbReference type="AlphaFoldDB" id="A0A7H9B0Y1"/>
<gene>
    <name evidence="1" type="ORF">HG535_0C04300</name>
</gene>
<reference evidence="1 2" key="1">
    <citation type="submission" date="2020-07" db="EMBL/GenBank/DDBJ databases">
        <title>The yeast mating-type switching endonuclease HO is a domesticated member of an unorthodox homing genetic element family.</title>
        <authorList>
            <person name="Coughlan A.Y."/>
            <person name="Lombardi L."/>
            <person name="Braun-Galleani S."/>
            <person name="Martos A.R."/>
            <person name="Galeote V."/>
            <person name="Bigey F."/>
            <person name="Dequin S."/>
            <person name="Byrne K.P."/>
            <person name="Wolfe K.H."/>
        </authorList>
    </citation>
    <scope>NUCLEOTIDE SEQUENCE [LARGE SCALE GENOMIC DNA]</scope>
    <source>
        <strain evidence="1 2">NRRL Y-6702</strain>
    </source>
</reference>
<dbReference type="OrthoDB" id="4066778at2759"/>
<name>A0A7H9B0Y1_ZYGMR</name>
<evidence type="ECO:0008006" key="3">
    <source>
        <dbReference type="Google" id="ProtNLM"/>
    </source>
</evidence>
<dbReference type="KEGG" id="zmk:HG535_0C04300"/>
<dbReference type="RefSeq" id="XP_037143804.1">
    <property type="nucleotide sequence ID" value="XM_037287909.1"/>
</dbReference>
<sequence length="76" mass="8686">MTRDYVGEYVTRQLKKIVRPNQEGDPNEAETMLLSCGYQELLRKVLLEADLQAKNDGSRKVMAYHIENAMDVVLEG</sequence>
<evidence type="ECO:0000313" key="1">
    <source>
        <dbReference type="EMBL" id="QLG72076.1"/>
    </source>
</evidence>
<keyword evidence="2" id="KW-1185">Reference proteome</keyword>
<proteinExistence type="predicted"/>
<dbReference type="EMBL" id="CP058606">
    <property type="protein sequence ID" value="QLG72076.1"/>
    <property type="molecule type" value="Genomic_DNA"/>
</dbReference>